<sequence>MFRIYANFLKEHASEQENSVQSYIINHQKIWLKKASQRHSTWIYLPLQWFSKLLGLSMLAPVPNHGGEEAIACEISRIKTLKKLDIHVPDILAHQNNAFILKDASPNGEPVTQLEHALSIQETSEQRLTLFSKAIKALENIHQKNNYLSEAFARNILVGTDQEFSFIDFETDPGQYLSLKDCHTRDWLCFIFSTTHRFEEHELNQASKLLVNTLKSSPDVFNDICRVGRKITWLLKLKPEKLGNDGKRLTKCISILQMLNNQRELNYVS</sequence>
<gene>
    <name evidence="1" type="ORF">SKM51_05870</name>
</gene>
<dbReference type="Proteomes" id="UP001278995">
    <property type="component" value="Unassembled WGS sequence"/>
</dbReference>
<comment type="caution">
    <text evidence="1">The sequence shown here is derived from an EMBL/GenBank/DDBJ whole genome shotgun (WGS) entry which is preliminary data.</text>
</comment>
<dbReference type="GO" id="GO:0004674">
    <property type="term" value="F:protein serine/threonine kinase activity"/>
    <property type="evidence" value="ECO:0007669"/>
    <property type="project" value="UniProtKB-KW"/>
</dbReference>
<keyword evidence="1" id="KW-0808">Transferase</keyword>
<keyword evidence="1" id="KW-0723">Serine/threonine-protein kinase</keyword>
<keyword evidence="1" id="KW-0418">Kinase</keyword>
<dbReference type="EMBL" id="JAXHPL010000023">
    <property type="protein sequence ID" value="MDY6486727.1"/>
    <property type="molecule type" value="Genomic_DNA"/>
</dbReference>
<dbReference type="RefSeq" id="WP_321099448.1">
    <property type="nucleotide sequence ID" value="NZ_JAXHPL010000023.1"/>
</dbReference>
<organism evidence="1 2">
    <name type="scientific">Acinetobacter faecalis</name>
    <dbReference type="NCBI Taxonomy" id="2665161"/>
    <lineage>
        <taxon>Bacteria</taxon>
        <taxon>Pseudomonadati</taxon>
        <taxon>Pseudomonadota</taxon>
        <taxon>Gammaproteobacteria</taxon>
        <taxon>Moraxellales</taxon>
        <taxon>Moraxellaceae</taxon>
        <taxon>Acinetobacter</taxon>
    </lineage>
</organism>
<dbReference type="AlphaFoldDB" id="A0AB35UZG2"/>
<name>A0AB35UZG2_9GAMM</name>
<accession>A0AB35UZG2</accession>
<proteinExistence type="predicted"/>
<evidence type="ECO:0000313" key="1">
    <source>
        <dbReference type="EMBL" id="MDY6486727.1"/>
    </source>
</evidence>
<protein>
    <submittedName>
        <fullName evidence="1">Serine/threonine protein kinase</fullName>
    </submittedName>
</protein>
<reference evidence="1 2" key="1">
    <citation type="submission" date="2023-11" db="EMBL/GenBank/DDBJ databases">
        <title>The common occurrence of Acinetobacte faecalis in cattle feces and its emended description.</title>
        <authorList>
            <person name="Kyselkova M."/>
            <person name="Xanthopoulou K."/>
            <person name="Shestivska V."/>
            <person name="Spanelova P."/>
            <person name="Maixnerova M."/>
            <person name="Higgins P.G."/>
            <person name="Nemec A."/>
        </authorList>
    </citation>
    <scope>NUCLEOTIDE SEQUENCE [LARGE SCALE GENOMIC DNA]</scope>
    <source>
        <strain evidence="1 2">ANC 7483</strain>
    </source>
</reference>
<evidence type="ECO:0000313" key="2">
    <source>
        <dbReference type="Proteomes" id="UP001278995"/>
    </source>
</evidence>